<reference evidence="4 5" key="1">
    <citation type="journal article" date="2015" name="Stand. Genomic Sci.">
        <title>Genome sequence of a native-feather degrading extremely thermophilic Eubacterium, Fervidobacterium islandicum AW-1.</title>
        <authorList>
            <person name="Lee Y.J."/>
            <person name="Jeong H."/>
            <person name="Park G.S."/>
            <person name="Kwak Y."/>
            <person name="Lee S.J."/>
            <person name="Lee S.J."/>
            <person name="Park M.K."/>
            <person name="Kim J.Y."/>
            <person name="Kang H.K."/>
            <person name="Shin J.H."/>
            <person name="Lee D.W."/>
        </authorList>
    </citation>
    <scope>NUCLEOTIDE SEQUENCE [LARGE SCALE GENOMIC DNA]</scope>
    <source>
        <strain evidence="4 5">AW-1</strain>
    </source>
</reference>
<dbReference type="KEGG" id="fia:NA23_01990"/>
<dbReference type="GO" id="GO:0000455">
    <property type="term" value="P:enzyme-directed rRNA pseudouridine synthesis"/>
    <property type="evidence" value="ECO:0007669"/>
    <property type="project" value="UniProtKB-ARBA"/>
</dbReference>
<accession>A0AAI8CNC9</accession>
<dbReference type="InterPro" id="IPR006145">
    <property type="entry name" value="PsdUridine_synth_RsuA/RluA"/>
</dbReference>
<evidence type="ECO:0000313" key="5">
    <source>
        <dbReference type="Proteomes" id="UP000093740"/>
    </source>
</evidence>
<dbReference type="InterPro" id="IPR002942">
    <property type="entry name" value="S4_RNA-bd"/>
</dbReference>
<protein>
    <submittedName>
        <fullName evidence="4">rRNA pseudouridine synthase</fullName>
    </submittedName>
</protein>
<dbReference type="RefSeq" id="WP_249477118.1">
    <property type="nucleotide sequence ID" value="NZ_CP014334.2"/>
</dbReference>
<name>A0AAI8CNC9_FERIS</name>
<dbReference type="Gene3D" id="3.30.70.580">
    <property type="entry name" value="Pseudouridine synthase I, catalytic domain, N-terminal subdomain"/>
    <property type="match status" value="1"/>
</dbReference>
<dbReference type="Gene3D" id="3.10.290.10">
    <property type="entry name" value="RNA-binding S4 domain"/>
    <property type="match status" value="1"/>
</dbReference>
<evidence type="ECO:0000259" key="3">
    <source>
        <dbReference type="SMART" id="SM00363"/>
    </source>
</evidence>
<dbReference type="InterPro" id="IPR036986">
    <property type="entry name" value="S4_RNA-bd_sf"/>
</dbReference>
<dbReference type="InterPro" id="IPR050343">
    <property type="entry name" value="RsuA_PseudoU_synthase"/>
</dbReference>
<dbReference type="GO" id="GO:0003723">
    <property type="term" value="F:RNA binding"/>
    <property type="evidence" value="ECO:0007669"/>
    <property type="project" value="UniProtKB-KW"/>
</dbReference>
<organism evidence="4 5">
    <name type="scientific">Fervidobacterium islandicum</name>
    <dbReference type="NCBI Taxonomy" id="2423"/>
    <lineage>
        <taxon>Bacteria</taxon>
        <taxon>Thermotogati</taxon>
        <taxon>Thermotogota</taxon>
        <taxon>Thermotogae</taxon>
        <taxon>Thermotogales</taxon>
        <taxon>Fervidobacteriaceae</taxon>
        <taxon>Fervidobacterium</taxon>
    </lineage>
</organism>
<dbReference type="PROSITE" id="PS50889">
    <property type="entry name" value="S4"/>
    <property type="match status" value="1"/>
</dbReference>
<dbReference type="SUPFAM" id="SSF55174">
    <property type="entry name" value="Alpha-L RNA-binding motif"/>
    <property type="match status" value="1"/>
</dbReference>
<dbReference type="InterPro" id="IPR042092">
    <property type="entry name" value="PsdUridine_s_RsuA/RluB/E/F_cat"/>
</dbReference>
<dbReference type="SMART" id="SM00363">
    <property type="entry name" value="S4"/>
    <property type="match status" value="1"/>
</dbReference>
<dbReference type="InterPro" id="IPR000748">
    <property type="entry name" value="PsdUridine_synth_RsuA/RluB/E/F"/>
</dbReference>
<dbReference type="InterPro" id="IPR020103">
    <property type="entry name" value="PsdUridine_synth_cat_dom_sf"/>
</dbReference>
<dbReference type="PANTHER" id="PTHR47683">
    <property type="entry name" value="PSEUDOURIDINE SYNTHASE FAMILY PROTEIN-RELATED"/>
    <property type="match status" value="1"/>
</dbReference>
<dbReference type="CDD" id="cd00165">
    <property type="entry name" value="S4"/>
    <property type="match status" value="1"/>
</dbReference>
<dbReference type="InterPro" id="IPR020094">
    <property type="entry name" value="TruA/RsuA/RluB/E/F_N"/>
</dbReference>
<dbReference type="Gene3D" id="3.30.70.1560">
    <property type="entry name" value="Alpha-L RNA-binding motif"/>
    <property type="match status" value="1"/>
</dbReference>
<evidence type="ECO:0000256" key="2">
    <source>
        <dbReference type="PROSITE-ProRule" id="PRU00182"/>
    </source>
</evidence>
<feature type="domain" description="RNA-binding S4" evidence="3">
    <location>
        <begin position="19"/>
        <end position="77"/>
    </location>
</feature>
<keyword evidence="2" id="KW-0694">RNA-binding</keyword>
<dbReference type="Pfam" id="PF01479">
    <property type="entry name" value="S4"/>
    <property type="match status" value="1"/>
</dbReference>
<sequence length="251" mass="29274">MKRKEGKQRMDVKDKNKKIRLDRFLANAHIGSRAEVKRYIKDKRIKVNGEIITDPGLHISERDVVTIDDNPVIAHHFVYIMLNKPAGFVSTTAENEPSVLNLIEHPYINELHIAGRLDKDVEGLLIITNDGDFTHNLISPKKHIEKEYYIYTRTPVFVSEQMKNDVEKGLEVDGEKFLPGKIRQIDEKVISITIVEGKYHQVKKMCKKLGIDWEKIKRIRIGKLRLDETLKPGDWRELSQEEVRKIFENRI</sequence>
<gene>
    <name evidence="4" type="ORF">NA23_01990</name>
</gene>
<dbReference type="Proteomes" id="UP000093740">
    <property type="component" value="Chromosome"/>
</dbReference>
<dbReference type="PANTHER" id="PTHR47683:SF4">
    <property type="entry name" value="PSEUDOURIDINE SYNTHASE"/>
    <property type="match status" value="1"/>
</dbReference>
<dbReference type="GO" id="GO:0120159">
    <property type="term" value="F:rRNA pseudouridine synthase activity"/>
    <property type="evidence" value="ECO:0007669"/>
    <property type="project" value="UniProtKB-ARBA"/>
</dbReference>
<dbReference type="EMBL" id="CP014334">
    <property type="protein sequence ID" value="AMW33655.2"/>
    <property type="molecule type" value="Genomic_DNA"/>
</dbReference>
<dbReference type="Pfam" id="PF00849">
    <property type="entry name" value="PseudoU_synth_2"/>
    <property type="match status" value="1"/>
</dbReference>
<dbReference type="SUPFAM" id="SSF55120">
    <property type="entry name" value="Pseudouridine synthase"/>
    <property type="match status" value="1"/>
</dbReference>
<dbReference type="NCBIfam" id="TIGR00093">
    <property type="entry name" value="pseudouridine synthase"/>
    <property type="match status" value="1"/>
</dbReference>
<keyword evidence="1" id="KW-0413">Isomerase</keyword>
<keyword evidence="5" id="KW-1185">Reference proteome</keyword>
<proteinExistence type="predicted"/>
<evidence type="ECO:0000256" key="1">
    <source>
        <dbReference type="ARBA" id="ARBA00023235"/>
    </source>
</evidence>
<dbReference type="AlphaFoldDB" id="A0AAI8CNC9"/>
<evidence type="ECO:0000313" key="4">
    <source>
        <dbReference type="EMBL" id="AMW33655.2"/>
    </source>
</evidence>